<evidence type="ECO:0000313" key="4">
    <source>
        <dbReference type="Proteomes" id="UP000249070"/>
    </source>
</evidence>
<evidence type="ECO:0000313" key="3">
    <source>
        <dbReference type="EMBL" id="QHT44779.1"/>
    </source>
</evidence>
<evidence type="ECO:0000313" key="2">
    <source>
        <dbReference type="EMBL" id="PZM54369.1"/>
    </source>
</evidence>
<evidence type="ECO:0000256" key="1">
    <source>
        <dbReference type="SAM" id="Coils"/>
    </source>
</evidence>
<dbReference type="AlphaFoldDB" id="A0A1A7T7C2"/>
<evidence type="ECO:0008006" key="5">
    <source>
        <dbReference type="Google" id="ProtNLM"/>
    </source>
</evidence>
<name>A0A1A7T7C2_ENTFC</name>
<reference evidence="3" key="2">
    <citation type="journal article" date="2020" name="J. Antimicrob. Chemother.">
        <title>Tandem amplification of the vanM gene cluster drives vancomycin resistance in vancomycin-variable enterococci.</title>
        <authorList>
            <person name="Sun L."/>
            <person name="Chen Y."/>
            <person name="Hua X."/>
            <person name="Chen Y."/>
            <person name="Hong J."/>
            <person name="Wu X."/>
            <person name="Jiang Y."/>
            <person name="van Schaik W."/>
            <person name="Qu T."/>
            <person name="Yu Y."/>
        </authorList>
    </citation>
    <scope>NUCLEOTIDE SEQUENCE [LARGE SCALE GENOMIC DNA]</scope>
    <source>
        <strain evidence="3">ZY2</strain>
        <plasmid evidence="3">pZY2</plasmid>
    </source>
</reference>
<dbReference type="RefSeq" id="WP_002347493.1">
    <property type="nucleotide sequence ID" value="NZ_AP026773.1"/>
</dbReference>
<feature type="coiled-coil region" evidence="1">
    <location>
        <begin position="371"/>
        <end position="425"/>
    </location>
</feature>
<sequence length="542" mass="62709">MPEIEGIFSPKIGKKQLDFSSFPSVNRDYNLGDEVQILNIDFKELDFAVAVSNKPKALERVKKIYQENDQNIKNMIKKYRRDNSKVEDVLFNGTAKHDLNVYMALGVALYCNSINQTDILVNIVRNSYQKILKISSETNPYYAMKYLGDNLLNDKKLMHNTEELLSNLAAINFLFKTGSEDYFIDNVLKGAYGTAFYPLYNMKQHKAEQKDNKLEIKKMKELLGIGFVKPNSKVTIASLATTNNDGKIVNGFDDSDIDILSKSYFSLYGDFADLMGIDSYLVNNFEIKGSELNDIVYFVLISLYAIDQNTEYRQIDYLLVFYSLLYQFVLTRLFKNAKEELILNSDYEIAKQIASIRKENKSEVIKLRKELSIASKENGRLESLVKSAKKEEELLKQEIKELKGIRKELEQLRFENKVLKQLQEQEHRQSLNGKTEEPSLSEMIAYLKHKNILLVGGHVNFQNKLTELLPNIKMFDVSENNGKILKNLNTCDAIFLYTDYLNHGLYYRVMSEISNKDKIFYLDNHVNMNLTIKRIYDLLSLI</sequence>
<organism evidence="3">
    <name type="scientific">Enterococcus faecium</name>
    <name type="common">Streptococcus faecium</name>
    <dbReference type="NCBI Taxonomy" id="1352"/>
    <lineage>
        <taxon>Bacteria</taxon>
        <taxon>Bacillati</taxon>
        <taxon>Bacillota</taxon>
        <taxon>Bacilli</taxon>
        <taxon>Lactobacillales</taxon>
        <taxon>Enterococcaceae</taxon>
        <taxon>Enterococcus</taxon>
    </lineage>
</organism>
<accession>A0A1A7T7C2</accession>
<keyword evidence="3" id="KW-0614">Plasmid</keyword>
<dbReference type="Proteomes" id="UP000249070">
    <property type="component" value="Unassembled WGS sequence"/>
</dbReference>
<proteinExistence type="predicted"/>
<keyword evidence="1" id="KW-0175">Coiled coil</keyword>
<reference evidence="2 4" key="1">
    <citation type="submission" date="2018-05" db="EMBL/GenBank/DDBJ databases">
        <title>Vancomycin-resistant Enterococcus faecium strain from Chelyabinsk, Russia.</title>
        <authorList>
            <person name="Gostev V."/>
            <person name="Goncharov A."/>
            <person name="Kolodzhieva V."/>
            <person name="Suvorov A."/>
            <person name="Sidorenko S."/>
            <person name="Zueva L."/>
        </authorList>
    </citation>
    <scope>NUCLEOTIDE SEQUENCE [LARGE SCALE GENOMIC DNA]</scope>
    <source>
        <strain evidence="2 4">20</strain>
    </source>
</reference>
<dbReference type="EMBL" id="CP039730">
    <property type="protein sequence ID" value="QHT44779.1"/>
    <property type="molecule type" value="Genomic_DNA"/>
</dbReference>
<dbReference type="EMBL" id="QHGU01000086">
    <property type="protein sequence ID" value="PZM54369.1"/>
    <property type="molecule type" value="Genomic_DNA"/>
</dbReference>
<geneLocation type="plasmid" evidence="3">
    <name>pZY2</name>
</geneLocation>
<protein>
    <recommendedName>
        <fullName evidence="5">DUF2325 domain-containing protein</fullName>
    </recommendedName>
</protein>
<gene>
    <name evidence="2" type="ORF">DKP91_12630</name>
    <name evidence="3" type="ORF">FCF09_13920</name>
</gene>